<dbReference type="Proteomes" id="UP000241665">
    <property type="component" value="Segment"/>
</dbReference>
<reference evidence="1 2" key="1">
    <citation type="submission" date="2018-01" db="EMBL/GenBank/DDBJ databases">
        <title>Characterization of the virulent Escherichia coli phage PMBT57 of the N4-like group with a broad host range.</title>
        <authorList>
            <person name="Koberg S."/>
            <person name="Brinks E."/>
        </authorList>
    </citation>
    <scope>NUCLEOTIDE SEQUENCE [LARGE SCALE GENOMIC DNA]</scope>
</reference>
<proteinExistence type="predicted"/>
<evidence type="ECO:0000313" key="1">
    <source>
        <dbReference type="EMBL" id="AUV59101.1"/>
    </source>
</evidence>
<evidence type="ECO:0000313" key="2">
    <source>
        <dbReference type="Proteomes" id="UP000241665"/>
    </source>
</evidence>
<sequence>MVPINKKGVTDLLYVAGFNGEEITVYAPSLAAAKQKAVEYFRPKKRVAHTIWVHLAEEN</sequence>
<organism evidence="1 2">
    <name type="scientific">Escherichia phage PMBT57</name>
    <dbReference type="NCBI Taxonomy" id="2079259"/>
    <lineage>
        <taxon>Viruses</taxon>
        <taxon>Duplodnaviria</taxon>
        <taxon>Heunggongvirae</taxon>
        <taxon>Uroviricota</taxon>
        <taxon>Caudoviricetes</taxon>
        <taxon>Schitoviridae</taxon>
        <taxon>Enquatrovirinae</taxon>
        <taxon>Enquatrovirus</taxon>
        <taxon>Enquatrovirus N4</taxon>
    </lineage>
</organism>
<name>A0A2K9VA64_9CAUD</name>
<accession>A0A2K9VA64</accession>
<dbReference type="EMBL" id="MG770228">
    <property type="protein sequence ID" value="AUV59101.1"/>
    <property type="molecule type" value="Genomic_DNA"/>
</dbReference>
<protein>
    <submittedName>
        <fullName evidence="1">Uncharacterized protein</fullName>
    </submittedName>
</protein>